<feature type="transmembrane region" description="Helical" evidence="1">
    <location>
        <begin position="148"/>
        <end position="168"/>
    </location>
</feature>
<keyword evidence="1" id="KW-0812">Transmembrane</keyword>
<keyword evidence="1" id="KW-0472">Membrane</keyword>
<keyword evidence="1" id="KW-1133">Transmembrane helix</keyword>
<accession>A0ABM8YMX1</accession>
<comment type="caution">
    <text evidence="2">The sequence shown here is derived from an EMBL/GenBank/DDBJ whole genome shotgun (WGS) entry which is preliminary data.</text>
</comment>
<evidence type="ECO:0008006" key="4">
    <source>
        <dbReference type="Google" id="ProtNLM"/>
    </source>
</evidence>
<feature type="transmembrane region" description="Helical" evidence="1">
    <location>
        <begin position="272"/>
        <end position="293"/>
    </location>
</feature>
<keyword evidence="3" id="KW-1185">Reference proteome</keyword>
<gene>
    <name evidence="2" type="ORF">BACCIP111883_01862</name>
</gene>
<feature type="transmembrane region" description="Helical" evidence="1">
    <location>
        <begin position="238"/>
        <end position="260"/>
    </location>
</feature>
<evidence type="ECO:0000313" key="2">
    <source>
        <dbReference type="EMBL" id="CAG9621090.1"/>
    </source>
</evidence>
<feature type="transmembrane region" description="Helical" evidence="1">
    <location>
        <begin position="121"/>
        <end position="142"/>
    </location>
</feature>
<feature type="transmembrane region" description="Helical" evidence="1">
    <location>
        <begin position="180"/>
        <end position="206"/>
    </location>
</feature>
<dbReference type="RefSeq" id="WP_230500982.1">
    <property type="nucleotide sequence ID" value="NZ_CAKJTJ010000007.1"/>
</dbReference>
<organism evidence="2 3">
    <name type="scientific">Sutcliffiella rhizosphaerae</name>
    <dbReference type="NCBI Taxonomy" id="2880967"/>
    <lineage>
        <taxon>Bacteria</taxon>
        <taxon>Bacillati</taxon>
        <taxon>Bacillota</taxon>
        <taxon>Bacilli</taxon>
        <taxon>Bacillales</taxon>
        <taxon>Bacillaceae</taxon>
        <taxon>Sutcliffiella</taxon>
    </lineage>
</organism>
<reference evidence="2 3" key="1">
    <citation type="submission" date="2021-10" db="EMBL/GenBank/DDBJ databases">
        <authorList>
            <person name="Criscuolo A."/>
        </authorList>
    </citation>
    <scope>NUCLEOTIDE SEQUENCE [LARGE SCALE GENOMIC DNA]</scope>
    <source>
        <strain evidence="3">CIP 111883</strain>
    </source>
</reference>
<name>A0ABM8YMX1_9BACI</name>
<proteinExistence type="predicted"/>
<protein>
    <recommendedName>
        <fullName evidence="4">Phage tail tape measure protein</fullName>
    </recommendedName>
</protein>
<evidence type="ECO:0000313" key="3">
    <source>
        <dbReference type="Proteomes" id="UP000789833"/>
    </source>
</evidence>
<dbReference type="Gene3D" id="1.20.120.20">
    <property type="entry name" value="Apolipoprotein"/>
    <property type="match status" value="1"/>
</dbReference>
<dbReference type="EMBL" id="CAKJTJ010000007">
    <property type="protein sequence ID" value="CAG9621090.1"/>
    <property type="molecule type" value="Genomic_DNA"/>
</dbReference>
<dbReference type="Proteomes" id="UP000789833">
    <property type="component" value="Unassembled WGS sequence"/>
</dbReference>
<sequence length="479" mass="50944">MKDYVLKIKLVTDKKDVNGELKSVGKNFETLGKSLSTLSENLKKMITVPALEAEPAIAELNNSFGEINDTATQMSEGIGEAFNDLPSIMGGFNTIFEGLSPAMQEIVVNTLVISSTFLGEIGPMITMVGSLLQIFGALGSLLPLLLSPVGLIVAAIVALGIAFGIAMVKSQTFRNGVLALGANIASFISSLSANFTLALAVATAIFKAIKQYISNTITSIALKVVTLSGTVSGVFNSIWTIISSILTKVSAVVTFIFSNIRQFINNSITSIGLKITTLSGTVSGVFNSIWSIVSSIMNRVSNTISTVFSAITTSWTGLKTFISGVFTGIGNNMQTLVSRVKGFVNGVIGGINTAIGLINKIPGVSISRIPQLQRGTDNWAGGFARMNEGGRGELVHLPNGSQVIPHDVSMRYAREAGRMSSNNFSFDKQDAFNNTNKNEIFELHVSIPLDGRELVKRTIRFTAEELGKMKGSSSKGVYG</sequence>
<evidence type="ECO:0000256" key="1">
    <source>
        <dbReference type="SAM" id="Phobius"/>
    </source>
</evidence>